<dbReference type="InterPro" id="IPR040079">
    <property type="entry name" value="Glutathione_S-Trfase"/>
</dbReference>
<evidence type="ECO:0000259" key="1">
    <source>
        <dbReference type="PROSITE" id="PS50404"/>
    </source>
</evidence>
<accession>A0A0H2SHH6</accession>
<dbReference type="SUPFAM" id="SSF47616">
    <property type="entry name" value="GST C-terminal domain-like"/>
    <property type="match status" value="1"/>
</dbReference>
<dbReference type="SUPFAM" id="SSF52833">
    <property type="entry name" value="Thioredoxin-like"/>
    <property type="match status" value="1"/>
</dbReference>
<dbReference type="InterPro" id="IPR004045">
    <property type="entry name" value="Glutathione_S-Trfase_N"/>
</dbReference>
<keyword evidence="3" id="KW-0808">Transferase</keyword>
<dbReference type="PANTHER" id="PTHR11571:SF263">
    <property type="entry name" value="GLUTATHIONE S-TRANSFERASE"/>
    <property type="match status" value="1"/>
</dbReference>
<feature type="domain" description="GST N-terminal" evidence="1">
    <location>
        <begin position="17"/>
        <end position="102"/>
    </location>
</feature>
<evidence type="ECO:0000313" key="4">
    <source>
        <dbReference type="Proteomes" id="UP000053477"/>
    </source>
</evidence>
<dbReference type="Gene3D" id="1.20.1050.10">
    <property type="match status" value="1"/>
</dbReference>
<proteinExistence type="predicted"/>
<dbReference type="InterPro" id="IPR036282">
    <property type="entry name" value="Glutathione-S-Trfase_C_sf"/>
</dbReference>
<dbReference type="AlphaFoldDB" id="A0A0H2SHH6"/>
<dbReference type="InterPro" id="IPR010987">
    <property type="entry name" value="Glutathione-S-Trfase_C-like"/>
</dbReference>
<sequence>MSNTDGHKAKKARTEDKYELLYWQGIPGRGEPIRLAFEEAGVSYEDSGNFTKLLTRNATKAGAAKLLNATHFAPPILRHGDVEISQLPNIMFYLGSKLKLAPEDEQGKFSVNQYFLTLADLQDETHDTHHPIAVMKYYEDQKDAALLRAEDFRENRVPLYLDHFEAVLKHNKASEHKWLVGEDLTYADLMLFHVVDGLKFAFPRFMEATLAKYENISSLYERVKERPHIAEYLASKRRHKFSNGLYRHYEELDAPDAEEKEEK</sequence>
<dbReference type="PANTHER" id="PTHR11571">
    <property type="entry name" value="GLUTATHIONE S-TRANSFERASE"/>
    <property type="match status" value="1"/>
</dbReference>
<dbReference type="EMBL" id="KQ085915">
    <property type="protein sequence ID" value="KLO16491.1"/>
    <property type="molecule type" value="Genomic_DNA"/>
</dbReference>
<name>A0A0H2SHH6_9AGAM</name>
<dbReference type="Proteomes" id="UP000053477">
    <property type="component" value="Unassembled WGS sequence"/>
</dbReference>
<dbReference type="Pfam" id="PF14497">
    <property type="entry name" value="GST_C_3"/>
    <property type="match status" value="1"/>
</dbReference>
<dbReference type="CDD" id="cd03192">
    <property type="entry name" value="GST_C_Sigma_like"/>
    <property type="match status" value="1"/>
</dbReference>
<feature type="domain" description="GST C-terminal" evidence="2">
    <location>
        <begin position="104"/>
        <end position="242"/>
    </location>
</feature>
<evidence type="ECO:0000313" key="3">
    <source>
        <dbReference type="EMBL" id="KLO16491.1"/>
    </source>
</evidence>
<gene>
    <name evidence="3" type="ORF">SCHPADRAFT_901455</name>
</gene>
<dbReference type="OrthoDB" id="414243at2759"/>
<dbReference type="Gene3D" id="3.40.30.10">
    <property type="entry name" value="Glutaredoxin"/>
    <property type="match status" value="1"/>
</dbReference>
<dbReference type="InterPro" id="IPR036249">
    <property type="entry name" value="Thioredoxin-like_sf"/>
</dbReference>
<dbReference type="InterPro" id="IPR050213">
    <property type="entry name" value="GST_superfamily"/>
</dbReference>
<dbReference type="PROSITE" id="PS50404">
    <property type="entry name" value="GST_NTER"/>
    <property type="match status" value="1"/>
</dbReference>
<organism evidence="3 4">
    <name type="scientific">Schizopora paradoxa</name>
    <dbReference type="NCBI Taxonomy" id="27342"/>
    <lineage>
        <taxon>Eukaryota</taxon>
        <taxon>Fungi</taxon>
        <taxon>Dikarya</taxon>
        <taxon>Basidiomycota</taxon>
        <taxon>Agaricomycotina</taxon>
        <taxon>Agaricomycetes</taxon>
        <taxon>Hymenochaetales</taxon>
        <taxon>Schizoporaceae</taxon>
        <taxon>Schizopora</taxon>
    </lineage>
</organism>
<dbReference type="FunFam" id="1.20.1050.10:FF:000051">
    <property type="entry name" value="Glutathione S-transferase"/>
    <property type="match status" value="1"/>
</dbReference>
<evidence type="ECO:0000259" key="2">
    <source>
        <dbReference type="PROSITE" id="PS50405"/>
    </source>
</evidence>
<dbReference type="SFLD" id="SFLDS00019">
    <property type="entry name" value="Glutathione_Transferase_(cytos"/>
    <property type="match status" value="1"/>
</dbReference>
<dbReference type="GO" id="GO:0004364">
    <property type="term" value="F:glutathione transferase activity"/>
    <property type="evidence" value="ECO:0007669"/>
    <property type="project" value="TreeGrafter"/>
</dbReference>
<dbReference type="GO" id="GO:0006749">
    <property type="term" value="P:glutathione metabolic process"/>
    <property type="evidence" value="ECO:0007669"/>
    <property type="project" value="TreeGrafter"/>
</dbReference>
<dbReference type="InParanoid" id="A0A0H2SHH6"/>
<dbReference type="STRING" id="27342.A0A0H2SHH6"/>
<keyword evidence="4" id="KW-1185">Reference proteome</keyword>
<protein>
    <submittedName>
        <fullName evidence="3">Glutathione S-transferase P subunit</fullName>
    </submittedName>
</protein>
<reference evidence="3 4" key="1">
    <citation type="submission" date="2015-04" db="EMBL/GenBank/DDBJ databases">
        <title>Complete genome sequence of Schizopora paradoxa KUC8140, a cosmopolitan wood degrader in East Asia.</title>
        <authorList>
            <consortium name="DOE Joint Genome Institute"/>
            <person name="Min B."/>
            <person name="Park H."/>
            <person name="Jang Y."/>
            <person name="Kim J.-J."/>
            <person name="Kim K.H."/>
            <person name="Pangilinan J."/>
            <person name="Lipzen A."/>
            <person name="Riley R."/>
            <person name="Grigoriev I.V."/>
            <person name="Spatafora J.W."/>
            <person name="Choi I.-G."/>
        </authorList>
    </citation>
    <scope>NUCLEOTIDE SEQUENCE [LARGE SCALE GENOMIC DNA]</scope>
    <source>
        <strain evidence="3 4">KUC8140</strain>
    </source>
</reference>
<dbReference type="InterPro" id="IPR004046">
    <property type="entry name" value="GST_C"/>
</dbReference>
<dbReference type="PROSITE" id="PS50405">
    <property type="entry name" value="GST_CTER"/>
    <property type="match status" value="1"/>
</dbReference>